<feature type="compositionally biased region" description="Acidic residues" evidence="11">
    <location>
        <begin position="904"/>
        <end position="919"/>
    </location>
</feature>
<keyword evidence="7" id="KW-0915">Sodium</keyword>
<dbReference type="GO" id="GO:0005886">
    <property type="term" value="C:plasma membrane"/>
    <property type="evidence" value="ECO:0007669"/>
    <property type="project" value="InterPro"/>
</dbReference>
<feature type="transmembrane region" description="Helical" evidence="12">
    <location>
        <begin position="327"/>
        <end position="349"/>
    </location>
</feature>
<dbReference type="AlphaFoldDB" id="A0A1G4MK12"/>
<reference evidence="15 16" key="1">
    <citation type="submission" date="2016-03" db="EMBL/GenBank/DDBJ databases">
        <authorList>
            <person name="Devillers H."/>
        </authorList>
    </citation>
    <scope>NUCLEOTIDE SEQUENCE [LARGE SCALE GENOMIC DNA]</scope>
    <source>
        <strain evidence="15">CBS 6772</strain>
    </source>
</reference>
<feature type="transmembrane region" description="Helical" evidence="12">
    <location>
        <begin position="296"/>
        <end position="315"/>
    </location>
</feature>
<keyword evidence="6 12" id="KW-1133">Transmembrane helix</keyword>
<feature type="transmembrane region" description="Helical" evidence="12">
    <location>
        <begin position="204"/>
        <end position="225"/>
    </location>
</feature>
<evidence type="ECO:0000256" key="3">
    <source>
        <dbReference type="ARBA" id="ARBA00022448"/>
    </source>
</evidence>
<feature type="compositionally biased region" description="Low complexity" evidence="11">
    <location>
        <begin position="553"/>
        <end position="564"/>
    </location>
</feature>
<dbReference type="PANTHER" id="PTHR31382:SF4">
    <property type="entry name" value="NA(+)_H(+) ANTIPORTER"/>
    <property type="match status" value="1"/>
</dbReference>
<dbReference type="Pfam" id="PF00999">
    <property type="entry name" value="Na_H_Exchanger"/>
    <property type="match status" value="1"/>
</dbReference>
<evidence type="ECO:0000313" key="15">
    <source>
        <dbReference type="EMBL" id="SCW04171.1"/>
    </source>
</evidence>
<dbReference type="OMA" id="WPITCFF"/>
<evidence type="ECO:0000256" key="7">
    <source>
        <dbReference type="ARBA" id="ARBA00023053"/>
    </source>
</evidence>
<feature type="transmembrane region" description="Helical" evidence="12">
    <location>
        <begin position="12"/>
        <end position="32"/>
    </location>
</feature>
<comment type="subcellular location">
    <subcellularLocation>
        <location evidence="1">Membrane</location>
        <topology evidence="1">Multi-pass membrane protein</topology>
    </subcellularLocation>
</comment>
<dbReference type="PANTHER" id="PTHR31382">
    <property type="entry name" value="NA(+)/H(+) ANTIPORTER"/>
    <property type="match status" value="1"/>
</dbReference>
<feature type="region of interest" description="Disordered" evidence="11">
    <location>
        <begin position="488"/>
        <end position="598"/>
    </location>
</feature>
<feature type="compositionally biased region" description="Polar residues" evidence="11">
    <location>
        <begin position="831"/>
        <end position="843"/>
    </location>
</feature>
<feature type="transmembrane region" description="Helical" evidence="12">
    <location>
        <begin position="245"/>
        <end position="262"/>
    </location>
</feature>
<dbReference type="GO" id="GO:0015385">
    <property type="term" value="F:sodium:proton antiporter activity"/>
    <property type="evidence" value="ECO:0007669"/>
    <property type="project" value="InterPro"/>
</dbReference>
<evidence type="ECO:0000256" key="1">
    <source>
        <dbReference type="ARBA" id="ARBA00004141"/>
    </source>
</evidence>
<feature type="region of interest" description="Disordered" evidence="11">
    <location>
        <begin position="823"/>
        <end position="974"/>
    </location>
</feature>
<feature type="compositionally biased region" description="Polar residues" evidence="11">
    <location>
        <begin position="884"/>
        <end position="901"/>
    </location>
</feature>
<gene>
    <name evidence="15" type="ORF">LAFE_0H07646G</name>
</gene>
<dbReference type="OrthoDB" id="5327978at2759"/>
<dbReference type="Pfam" id="PF08619">
    <property type="entry name" value="Nha1_C"/>
    <property type="match status" value="2"/>
</dbReference>
<dbReference type="STRING" id="4955.A0A1G4MK12"/>
<keyword evidence="5 12" id="KW-0812">Transmembrane</keyword>
<keyword evidence="10" id="KW-0739">Sodium transport</keyword>
<evidence type="ECO:0000256" key="5">
    <source>
        <dbReference type="ARBA" id="ARBA00022692"/>
    </source>
</evidence>
<dbReference type="FunFam" id="1.20.1530.20:FF:000015">
    <property type="entry name" value="Na(+)/H(+) antiporter 2"/>
    <property type="match status" value="1"/>
</dbReference>
<feature type="transmembrane region" description="Helical" evidence="12">
    <location>
        <begin position="103"/>
        <end position="126"/>
    </location>
</feature>
<feature type="compositionally biased region" description="Basic and acidic residues" evidence="11">
    <location>
        <begin position="522"/>
        <end position="533"/>
    </location>
</feature>
<evidence type="ECO:0000256" key="6">
    <source>
        <dbReference type="ARBA" id="ARBA00022989"/>
    </source>
</evidence>
<feature type="transmembrane region" description="Helical" evidence="12">
    <location>
        <begin position="44"/>
        <end position="60"/>
    </location>
</feature>
<keyword evidence="9 12" id="KW-0472">Membrane</keyword>
<evidence type="ECO:0000256" key="8">
    <source>
        <dbReference type="ARBA" id="ARBA00023065"/>
    </source>
</evidence>
<feature type="transmembrane region" description="Helical" evidence="12">
    <location>
        <begin position="361"/>
        <end position="382"/>
    </location>
</feature>
<feature type="compositionally biased region" description="Basic and acidic residues" evidence="11">
    <location>
        <begin position="542"/>
        <end position="552"/>
    </location>
</feature>
<keyword evidence="3" id="KW-0813">Transport</keyword>
<accession>A0A1G4MK12</accession>
<proteinExistence type="inferred from homology"/>
<evidence type="ECO:0000256" key="11">
    <source>
        <dbReference type="SAM" id="MobiDB-lite"/>
    </source>
</evidence>
<feature type="region of interest" description="Disordered" evidence="11">
    <location>
        <begin position="718"/>
        <end position="752"/>
    </location>
</feature>
<feature type="compositionally biased region" description="Basic residues" evidence="11">
    <location>
        <begin position="510"/>
        <end position="521"/>
    </location>
</feature>
<dbReference type="InterPro" id="IPR004712">
    <property type="entry name" value="Na+/H+_antiporter_fungi"/>
</dbReference>
<name>A0A1G4MK12_LACFM</name>
<comment type="similarity">
    <text evidence="2">Belongs to the fungal Na(+)/H(+) exchanger family.</text>
</comment>
<keyword evidence="16" id="KW-1185">Reference proteome</keyword>
<dbReference type="Proteomes" id="UP000190831">
    <property type="component" value="Chromosome H"/>
</dbReference>
<evidence type="ECO:0000259" key="14">
    <source>
        <dbReference type="Pfam" id="PF08619"/>
    </source>
</evidence>
<evidence type="ECO:0000256" key="2">
    <source>
        <dbReference type="ARBA" id="ARBA00005248"/>
    </source>
</evidence>
<dbReference type="GO" id="GO:0030007">
    <property type="term" value="P:intracellular potassium ion homeostasis"/>
    <property type="evidence" value="ECO:0007669"/>
    <property type="project" value="TreeGrafter"/>
</dbReference>
<dbReference type="GO" id="GO:0042391">
    <property type="term" value="P:regulation of membrane potential"/>
    <property type="evidence" value="ECO:0007669"/>
    <property type="project" value="InterPro"/>
</dbReference>
<dbReference type="InterPro" id="IPR013928">
    <property type="entry name" value="Cation/H_antiporter_C"/>
</dbReference>
<keyword evidence="4" id="KW-0050">Antiport</keyword>
<dbReference type="InterPro" id="IPR006153">
    <property type="entry name" value="Cation/H_exchanger_TM"/>
</dbReference>
<organism evidence="15 16">
    <name type="scientific">Lachancea fermentati</name>
    <name type="common">Zygosaccharomyces fermentati</name>
    <dbReference type="NCBI Taxonomy" id="4955"/>
    <lineage>
        <taxon>Eukaryota</taxon>
        <taxon>Fungi</taxon>
        <taxon>Dikarya</taxon>
        <taxon>Ascomycota</taxon>
        <taxon>Saccharomycotina</taxon>
        <taxon>Saccharomycetes</taxon>
        <taxon>Saccharomycetales</taxon>
        <taxon>Saccharomycetaceae</taxon>
        <taxon>Lachancea</taxon>
    </lineage>
</organism>
<feature type="domain" description="Alkali metal cation/H+ antiporter Nha1 C-terminal" evidence="14">
    <location>
        <begin position="463"/>
        <end position="848"/>
    </location>
</feature>
<feature type="compositionally biased region" description="Acidic residues" evidence="11">
    <location>
        <begin position="872"/>
        <end position="883"/>
    </location>
</feature>
<protein>
    <submittedName>
        <fullName evidence="15">LAFE_0H07646g1_1</fullName>
    </submittedName>
</protein>
<evidence type="ECO:0000313" key="16">
    <source>
        <dbReference type="Proteomes" id="UP000190831"/>
    </source>
</evidence>
<feature type="transmembrane region" description="Helical" evidence="12">
    <location>
        <begin position="72"/>
        <end position="91"/>
    </location>
</feature>
<feature type="transmembrane region" description="Helical" evidence="12">
    <location>
        <begin position="414"/>
        <end position="439"/>
    </location>
</feature>
<evidence type="ECO:0000256" key="4">
    <source>
        <dbReference type="ARBA" id="ARBA00022449"/>
    </source>
</evidence>
<dbReference type="GO" id="GO:0036376">
    <property type="term" value="P:sodium ion export across plasma membrane"/>
    <property type="evidence" value="ECO:0007669"/>
    <property type="project" value="InterPro"/>
</dbReference>
<keyword evidence="8" id="KW-0406">Ion transport</keyword>
<feature type="domain" description="Alkali metal cation/H+ antiporter Nha1 C-terminal" evidence="14">
    <location>
        <begin position="872"/>
        <end position="943"/>
    </location>
</feature>
<evidence type="ECO:0000259" key="13">
    <source>
        <dbReference type="Pfam" id="PF00999"/>
    </source>
</evidence>
<dbReference type="GO" id="GO:0120029">
    <property type="term" value="P:proton export across plasma membrane"/>
    <property type="evidence" value="ECO:0007669"/>
    <property type="project" value="InterPro"/>
</dbReference>
<dbReference type="EMBL" id="LT598491">
    <property type="protein sequence ID" value="SCW04171.1"/>
    <property type="molecule type" value="Genomic_DNA"/>
</dbReference>
<feature type="domain" description="Cation/H+ exchanger transmembrane" evidence="13">
    <location>
        <begin position="26"/>
        <end position="436"/>
    </location>
</feature>
<feature type="region of interest" description="Disordered" evidence="11">
    <location>
        <begin position="640"/>
        <end position="674"/>
    </location>
</feature>
<sequence length="974" mass="107407">MAVWEHLEVSKAHVAYACVGVFSSIFSLVSLFVKERLYIGESTVAVIFGLIVGPHCLNWFNPLKWGNSDAITLEITRIVLCLQIFAVAVELPKKYMLKHWLSVLMLLVPVMTAGWLIIALFVWILIPGLNFAASLLVASCITATDPILAQSVVSGKFAQRVPGHLRNLLSAESGCNDGMAFPFIYLSLNLIFHPGNGREIVKDWICVTILYECIFGCLLGVVIGYSGRRAIRFAEERKLIDRESFLAFYVVLAFTCAGFGSILGVDDLLVSFSAGAAFAWDGWFAKSTEESNVSTVIDLLLNLAYFVFFGAIIPWQQFNDPEIGTNVWRLIILAIVVITLRRIPAVMAFKVFIPDIKSWREALFVGHFGPIGVGAVFAAILARSELESNATGEETPLKELPEKGSKNWQLISCVWPITCFFIVTSIIVHGSSVAVITLGRHLNTITLTKSFTTHTTNGKGTSWMQRLPALEKSGRSFSLQRIDTKAPSDVLSKSDTVETSGVPAKPAGGMRRRKNKKKRRGRDIFRARAASDHEDVDEDDLYNERKQREKEAQAAAFALSSQLRPDGEDGTYDDGHLDDKESDEDDKQVERTVNILNPTEASTAINNLDKMASNIPSFENEPVGAPLNDKEGHITRPNTFAEDQIPFPGGGTTSSSNDYYDEKSDKGSSKGSISSYSRKFDELKRKMEEKVEQHEGAVAYAEGNKIIIENKQGEIIDQAELNRSPRDEEESVGSKVSRQASHQSAGTVSSLKKVLTPPARFRRQTLIDEQGNKRYFAYKIDNQLIIENEDGEVLRRYKINTHDDSKDNKQRAKSASMVTRALSAVGLAKSPPSSGNSVANSAKDSSEKIKSRKLTPVPTAGGLQGYNGENDSVAEDYTEDDSAENSYSDEAWSDNNSQNSLSEGGDESEQEEDEEEAETAVERARRLTALGHVSAPRHEDDEEAAPQLTFAPPPKIESHTGGVKGAIERTFHKK</sequence>
<evidence type="ECO:0000256" key="12">
    <source>
        <dbReference type="SAM" id="Phobius"/>
    </source>
</evidence>
<evidence type="ECO:0000256" key="10">
    <source>
        <dbReference type="ARBA" id="ARBA00023201"/>
    </source>
</evidence>
<evidence type="ECO:0000256" key="9">
    <source>
        <dbReference type="ARBA" id="ARBA00023136"/>
    </source>
</evidence>
<feature type="compositionally biased region" description="Polar residues" evidence="11">
    <location>
        <begin position="734"/>
        <end position="750"/>
    </location>
</feature>